<dbReference type="AlphaFoldDB" id="A0A318S2C3"/>
<evidence type="ECO:0000313" key="1">
    <source>
        <dbReference type="EMBL" id="PYE51987.1"/>
    </source>
</evidence>
<comment type="caution">
    <text evidence="1">The sequence shown here is derived from an EMBL/GenBank/DDBJ whole genome shotgun (WGS) entry which is preliminary data.</text>
</comment>
<accession>A0A318S2C3</accession>
<protein>
    <submittedName>
        <fullName evidence="1">Uncharacterized protein</fullName>
    </submittedName>
</protein>
<dbReference type="Proteomes" id="UP000248326">
    <property type="component" value="Unassembled WGS sequence"/>
</dbReference>
<organism evidence="1 2">
    <name type="scientific">Deinococcus yavapaiensis KR-236</name>
    <dbReference type="NCBI Taxonomy" id="694435"/>
    <lineage>
        <taxon>Bacteria</taxon>
        <taxon>Thermotogati</taxon>
        <taxon>Deinococcota</taxon>
        <taxon>Deinococci</taxon>
        <taxon>Deinococcales</taxon>
        <taxon>Deinococcaceae</taxon>
        <taxon>Deinococcus</taxon>
    </lineage>
</organism>
<proteinExistence type="predicted"/>
<dbReference type="EMBL" id="QJSX01000013">
    <property type="protein sequence ID" value="PYE51987.1"/>
    <property type="molecule type" value="Genomic_DNA"/>
</dbReference>
<gene>
    <name evidence="1" type="ORF">DES52_11333</name>
</gene>
<name>A0A318S2C3_9DEIO</name>
<reference evidence="1 2" key="1">
    <citation type="submission" date="2018-06" db="EMBL/GenBank/DDBJ databases">
        <title>Genomic Encyclopedia of Type Strains, Phase IV (KMG-IV): sequencing the most valuable type-strain genomes for metagenomic binning, comparative biology and taxonomic classification.</title>
        <authorList>
            <person name="Goeker M."/>
        </authorList>
    </citation>
    <scope>NUCLEOTIDE SEQUENCE [LARGE SCALE GENOMIC DNA]</scope>
    <source>
        <strain evidence="1 2">DSM 18048</strain>
    </source>
</reference>
<keyword evidence="2" id="KW-1185">Reference proteome</keyword>
<evidence type="ECO:0000313" key="2">
    <source>
        <dbReference type="Proteomes" id="UP000248326"/>
    </source>
</evidence>
<sequence length="32" mass="3462">MSVPSGICPTVALDDSSVPRNRTRVVMRSQVC</sequence>